<dbReference type="AlphaFoldDB" id="A0A379DAL6"/>
<reference evidence="6 7" key="1">
    <citation type="submission" date="2018-06" db="EMBL/GenBank/DDBJ databases">
        <authorList>
            <consortium name="Pathogen Informatics"/>
            <person name="Doyle S."/>
        </authorList>
    </citation>
    <scope>NUCLEOTIDE SEQUENCE [LARGE SCALE GENOMIC DNA]</scope>
    <source>
        <strain evidence="6 7">NCTC11088</strain>
    </source>
</reference>
<dbReference type="Gene3D" id="3.30.457.10">
    <property type="entry name" value="Copper amine oxidase-like, N-terminal domain"/>
    <property type="match status" value="1"/>
</dbReference>
<dbReference type="EMBL" id="UGTH01000001">
    <property type="protein sequence ID" value="SUB74565.1"/>
    <property type="molecule type" value="Genomic_DNA"/>
</dbReference>
<dbReference type="SUPFAM" id="SSF55383">
    <property type="entry name" value="Copper amine oxidase, domain N"/>
    <property type="match status" value="1"/>
</dbReference>
<dbReference type="PANTHER" id="PTHR12239:SF41">
    <property type="entry name" value="MEMBRANE ASSOCIATED PROTEIN, PUTATIVE-RELATED"/>
    <property type="match status" value="1"/>
</dbReference>
<name>A0A379DAL6_9FIRM</name>
<gene>
    <name evidence="6" type="ORF">NCTC11088_00315</name>
</gene>
<evidence type="ECO:0000259" key="5">
    <source>
        <dbReference type="Pfam" id="PF07833"/>
    </source>
</evidence>
<accession>A0A379DAL6</accession>
<keyword evidence="3" id="KW-0472">Membrane</keyword>
<dbReference type="InterPro" id="IPR012854">
    <property type="entry name" value="Cu_amine_oxidase-like_N"/>
</dbReference>
<feature type="region of interest" description="Disordered" evidence="2">
    <location>
        <begin position="170"/>
        <end position="275"/>
    </location>
</feature>
<keyword evidence="1" id="KW-0732">Signal</keyword>
<protein>
    <submittedName>
        <fullName evidence="6">Gram-positive signal peptide, YSIRK family</fullName>
    </submittedName>
</protein>
<evidence type="ECO:0000256" key="3">
    <source>
        <dbReference type="SAM" id="Phobius"/>
    </source>
</evidence>
<feature type="domain" description="YSIRK Gram-positive signal peptide" evidence="4">
    <location>
        <begin position="14"/>
        <end position="39"/>
    </location>
</feature>
<dbReference type="InterPro" id="IPR036582">
    <property type="entry name" value="Mao_N_sf"/>
</dbReference>
<evidence type="ECO:0000256" key="2">
    <source>
        <dbReference type="SAM" id="MobiDB-lite"/>
    </source>
</evidence>
<keyword evidence="3" id="KW-1133">Transmembrane helix</keyword>
<feature type="domain" description="Copper amine oxidase-like N-terminal" evidence="5">
    <location>
        <begin position="339"/>
        <end position="446"/>
    </location>
</feature>
<dbReference type="PANTHER" id="PTHR12239">
    <property type="entry name" value="PROTEIN CBG20215-RELATED"/>
    <property type="match status" value="1"/>
</dbReference>
<evidence type="ECO:0000259" key="4">
    <source>
        <dbReference type="Pfam" id="PF04650"/>
    </source>
</evidence>
<evidence type="ECO:0000313" key="6">
    <source>
        <dbReference type="EMBL" id="SUB74565.1"/>
    </source>
</evidence>
<organism evidence="6 7">
    <name type="scientific">Peptoniphilus indolicus</name>
    <dbReference type="NCBI Taxonomy" id="33030"/>
    <lineage>
        <taxon>Bacteria</taxon>
        <taxon>Bacillati</taxon>
        <taxon>Bacillota</taxon>
        <taxon>Tissierellia</taxon>
        <taxon>Tissierellales</taxon>
        <taxon>Peptoniphilaceae</taxon>
        <taxon>Peptoniphilus</taxon>
    </lineage>
</organism>
<proteinExistence type="predicted"/>
<keyword evidence="3" id="KW-0812">Transmembrane</keyword>
<feature type="transmembrane region" description="Helical" evidence="3">
    <location>
        <begin position="21"/>
        <end position="39"/>
    </location>
</feature>
<evidence type="ECO:0000313" key="7">
    <source>
        <dbReference type="Proteomes" id="UP000254777"/>
    </source>
</evidence>
<evidence type="ECO:0000256" key="1">
    <source>
        <dbReference type="ARBA" id="ARBA00022729"/>
    </source>
</evidence>
<dbReference type="RefSeq" id="WP_115311948.1">
    <property type="nucleotide sequence ID" value="NZ_UGTH01000001.1"/>
</dbReference>
<dbReference type="Proteomes" id="UP000254777">
    <property type="component" value="Unassembled WGS sequence"/>
</dbReference>
<dbReference type="InterPro" id="IPR005877">
    <property type="entry name" value="YSIRK_signal_dom"/>
</dbReference>
<feature type="compositionally biased region" description="Basic and acidic residues" evidence="2">
    <location>
        <begin position="170"/>
        <end position="257"/>
    </location>
</feature>
<dbReference type="InterPro" id="IPR052293">
    <property type="entry name" value="SRRP"/>
</dbReference>
<sequence length="452" mass="52926">MESLKEFIKSRKRNRIYRYSIRRLSIGVASCIVGAFVLFSPVDFGKTELSGVVYAQDADKYNKEAEREKAKLDNFLKYDANTGEITFNIEIDYDKVRITNDGGVRAGEFIKSNSGFEGIKGVEYNNNNKWIITRDYYGNSKKVKVEVLKKEDGFERRIYEQEIKILTEKDREEQARREKEEQARRDREEQARRDREEQARREKEEQARRDREEQARRDREEQARKDREEQARKDKEEQARRDKEEQARREKEEKPKEVPAMPLTPGTKVIPSTPLQPSIKVAPRAFRNDNDQRGSIDWRYIKAPSKDAKTEVQKQKTVVEVKVTIGSDILQRTINNHTQEIKMDTKAIIKDGRTMLPIRYVAEALGYTVEWREDTRTAILKDKETTIEIPVDTNKIIINGKEIQSDVKPMIENRRTMLPIANVARALGLKDGQDIKWDEAKQEVTIRKEILN</sequence>
<dbReference type="Pfam" id="PF04650">
    <property type="entry name" value="YSIRK_signal"/>
    <property type="match status" value="1"/>
</dbReference>
<dbReference type="Pfam" id="PF07833">
    <property type="entry name" value="Cu_amine_oxidN1"/>
    <property type="match status" value="1"/>
</dbReference>
<dbReference type="NCBIfam" id="TIGR01168">
    <property type="entry name" value="YSIRK_signal"/>
    <property type="match status" value="1"/>
</dbReference>